<dbReference type="AlphaFoldDB" id="H3Z9V9"/>
<dbReference type="eggNOG" id="COG0720">
    <property type="taxonomic scope" value="Bacteria"/>
</dbReference>
<proteinExistence type="inferred from homology"/>
<dbReference type="EC" id="4.1.2.50" evidence="3"/>
<evidence type="ECO:0000256" key="2">
    <source>
        <dbReference type="ARBA" id="ARBA00008900"/>
    </source>
</evidence>
<evidence type="ECO:0000256" key="1">
    <source>
        <dbReference type="ARBA" id="ARBA00005061"/>
    </source>
</evidence>
<dbReference type="EMBL" id="AHTH01000002">
    <property type="protein sequence ID" value="EHR42633.1"/>
    <property type="molecule type" value="Genomic_DNA"/>
</dbReference>
<comment type="caution">
    <text evidence="7">The sequence shown here is derived from an EMBL/GenBank/DDBJ whole genome shotgun (WGS) entry which is preliminary data.</text>
</comment>
<evidence type="ECO:0000256" key="3">
    <source>
        <dbReference type="ARBA" id="ARBA00012982"/>
    </source>
</evidence>
<comment type="catalytic activity">
    <reaction evidence="6">
        <text>7,8-dihydroneopterin 3'-triphosphate + H2O = 6-carboxy-5,6,7,8-tetrahydropterin + triphosphate + acetaldehyde + 2 H(+)</text>
        <dbReference type="Rhea" id="RHEA:27966"/>
        <dbReference type="ChEBI" id="CHEBI:15343"/>
        <dbReference type="ChEBI" id="CHEBI:15377"/>
        <dbReference type="ChEBI" id="CHEBI:15378"/>
        <dbReference type="ChEBI" id="CHEBI:18036"/>
        <dbReference type="ChEBI" id="CHEBI:58462"/>
        <dbReference type="ChEBI" id="CHEBI:61032"/>
        <dbReference type="EC" id="4.1.2.50"/>
    </reaction>
</comment>
<dbReference type="GO" id="GO:0070497">
    <property type="term" value="F:6-carboxytetrahydropterin synthase activity"/>
    <property type="evidence" value="ECO:0007669"/>
    <property type="project" value="UniProtKB-EC"/>
</dbReference>
<organism evidence="7 8">
    <name type="scientific">Alishewanella jeotgali KCTC 22429</name>
    <dbReference type="NCBI Taxonomy" id="1129374"/>
    <lineage>
        <taxon>Bacteria</taxon>
        <taxon>Pseudomonadati</taxon>
        <taxon>Pseudomonadota</taxon>
        <taxon>Gammaproteobacteria</taxon>
        <taxon>Alteromonadales</taxon>
        <taxon>Alteromonadaceae</taxon>
        <taxon>Alishewanella</taxon>
    </lineage>
</organism>
<dbReference type="PATRIC" id="fig|1129374.4.peg.111"/>
<keyword evidence="8" id="KW-1185">Reference proteome</keyword>
<evidence type="ECO:0000256" key="6">
    <source>
        <dbReference type="ARBA" id="ARBA00048807"/>
    </source>
</evidence>
<dbReference type="InterPro" id="IPR007115">
    <property type="entry name" value="6-PTP_synth/QueD"/>
</dbReference>
<dbReference type="UniPathway" id="UPA00391"/>
<evidence type="ECO:0000313" key="8">
    <source>
        <dbReference type="Proteomes" id="UP000012046"/>
    </source>
</evidence>
<sequence>MILFVRDLTVIDFSYLHRQRGMLGESYIVDVELQGALDDTAMVFDFGKVKKVIKQAIDSLVDHKLAVAAECPALQLDTAGELTLLRYQSERGLLQLACPEQAFAVIPGTEINEATVTAFLQQQIKPLLPANVEQLTLTLRPENISGFYYHYSHGLKKHDGNCQRIAHGHRSTIQIYENNMLAPKLNKGWAERWQDIYLGTESDLVAAEQLVHLTPGAQDYSFRYQASQGWFELCIPQSHCEIVPCDTTVECLADFIADTLKAQHSTHSYKVVAYEGVGKGAIAVRP</sequence>
<name>H3Z9V9_9ALTE</name>
<evidence type="ECO:0000256" key="5">
    <source>
        <dbReference type="ARBA" id="ARBA00031449"/>
    </source>
</evidence>
<accession>H3Z9V9</accession>
<dbReference type="Proteomes" id="UP000012046">
    <property type="component" value="Unassembled WGS sequence"/>
</dbReference>
<dbReference type="SUPFAM" id="SSF55620">
    <property type="entry name" value="Tetrahydrobiopterin biosynthesis enzymes-like"/>
    <property type="match status" value="2"/>
</dbReference>
<dbReference type="STRING" id="1129374.AJE_00550"/>
<protein>
    <recommendedName>
        <fullName evidence="4">6-carboxy-5,6,7,8-tetrahydropterin synthase</fullName>
        <ecNumber evidence="3">4.1.2.50</ecNumber>
    </recommendedName>
    <alternativeName>
        <fullName evidence="5">Queuosine biosynthesis protein QueD</fullName>
    </alternativeName>
</protein>
<dbReference type="RefSeq" id="WP_008949195.1">
    <property type="nucleotide sequence ID" value="NZ_AHTH01000002.1"/>
</dbReference>
<dbReference type="Gene3D" id="3.30.479.10">
    <property type="entry name" value="6-pyruvoyl tetrahydropterin synthase/QueD"/>
    <property type="match status" value="2"/>
</dbReference>
<evidence type="ECO:0000256" key="4">
    <source>
        <dbReference type="ARBA" id="ARBA00018141"/>
    </source>
</evidence>
<reference evidence="7 8" key="1">
    <citation type="journal article" date="2012" name="J. Bacteriol.">
        <title>Genome Sequence of Extracellular-Protease-Producing Alishewanella jeotgali Isolated from Traditional Korean Fermented Seafood.</title>
        <authorList>
            <person name="Jung J."/>
            <person name="Chun J."/>
            <person name="Park W."/>
        </authorList>
    </citation>
    <scope>NUCLEOTIDE SEQUENCE [LARGE SCALE GENOMIC DNA]</scope>
    <source>
        <strain evidence="7 8">KCTC 22429</strain>
    </source>
</reference>
<comment type="similarity">
    <text evidence="2">Belongs to the PTPS family. QueD subfamily.</text>
</comment>
<dbReference type="InterPro" id="IPR038418">
    <property type="entry name" value="6-PTP_synth/QueD_sf"/>
</dbReference>
<gene>
    <name evidence="7" type="ORF">AJE_00550</name>
</gene>
<dbReference type="Pfam" id="PF01242">
    <property type="entry name" value="PTPS"/>
    <property type="match status" value="2"/>
</dbReference>
<evidence type="ECO:0000313" key="7">
    <source>
        <dbReference type="EMBL" id="EHR42633.1"/>
    </source>
</evidence>
<comment type="pathway">
    <text evidence="1">Purine metabolism; 7-cyano-7-deazaguanine biosynthesis.</text>
</comment>